<keyword evidence="3" id="KW-1185">Reference proteome</keyword>
<comment type="caution">
    <text evidence="2">The sequence shown here is derived from an EMBL/GenBank/DDBJ whole genome shotgun (WGS) entry which is preliminary data.</text>
</comment>
<accession>A0A5B0LYC6</accession>
<feature type="chain" id="PRO_5022801421" description="Secreted protein" evidence="1">
    <location>
        <begin position="16"/>
        <end position="127"/>
    </location>
</feature>
<proteinExistence type="predicted"/>
<gene>
    <name evidence="2" type="ORF">PGT21_025027</name>
</gene>
<organism evidence="2 3">
    <name type="scientific">Puccinia graminis f. sp. tritici</name>
    <dbReference type="NCBI Taxonomy" id="56615"/>
    <lineage>
        <taxon>Eukaryota</taxon>
        <taxon>Fungi</taxon>
        <taxon>Dikarya</taxon>
        <taxon>Basidiomycota</taxon>
        <taxon>Pucciniomycotina</taxon>
        <taxon>Pucciniomycetes</taxon>
        <taxon>Pucciniales</taxon>
        <taxon>Pucciniaceae</taxon>
        <taxon>Puccinia</taxon>
    </lineage>
</organism>
<reference evidence="2 3" key="1">
    <citation type="submission" date="2019-05" db="EMBL/GenBank/DDBJ databases">
        <title>Emergence of the Ug99 lineage of the wheat stem rust pathogen through somatic hybridization.</title>
        <authorList>
            <person name="Li F."/>
            <person name="Upadhyaya N.M."/>
            <person name="Sperschneider J."/>
            <person name="Matny O."/>
            <person name="Nguyen-Phuc H."/>
            <person name="Mago R."/>
            <person name="Raley C."/>
            <person name="Miller M.E."/>
            <person name="Silverstein K.A.T."/>
            <person name="Henningsen E."/>
            <person name="Hirsch C.D."/>
            <person name="Visser B."/>
            <person name="Pretorius Z.A."/>
            <person name="Steffenson B.J."/>
            <person name="Schwessinger B."/>
            <person name="Dodds P.N."/>
            <person name="Figueroa M."/>
        </authorList>
    </citation>
    <scope>NUCLEOTIDE SEQUENCE [LARGE SCALE GENOMIC DNA]</scope>
    <source>
        <strain evidence="2">21-0</strain>
    </source>
</reference>
<feature type="signal peptide" evidence="1">
    <location>
        <begin position="1"/>
        <end position="15"/>
    </location>
</feature>
<sequence length="127" mass="13799">MLQLVVLVVQRFCLAQSEKKIQESSAACSPRPSGLRYPNQCQEPTNDPRQLPTVPLFGSAALVSVNRAEIPTNVLAAVFNALVDRPKFVPAFNDTSIESAELCTAATFVTDSQQPRLLRCGQLNLIG</sequence>
<evidence type="ECO:0000256" key="1">
    <source>
        <dbReference type="SAM" id="SignalP"/>
    </source>
</evidence>
<evidence type="ECO:0000313" key="2">
    <source>
        <dbReference type="EMBL" id="KAA1069455.1"/>
    </source>
</evidence>
<evidence type="ECO:0008006" key="4">
    <source>
        <dbReference type="Google" id="ProtNLM"/>
    </source>
</evidence>
<keyword evidence="1" id="KW-0732">Signal</keyword>
<dbReference type="Proteomes" id="UP000324748">
    <property type="component" value="Unassembled WGS sequence"/>
</dbReference>
<dbReference type="EMBL" id="VSWC01000183">
    <property type="protein sequence ID" value="KAA1069455.1"/>
    <property type="molecule type" value="Genomic_DNA"/>
</dbReference>
<dbReference type="AlphaFoldDB" id="A0A5B0LYC6"/>
<evidence type="ECO:0000313" key="3">
    <source>
        <dbReference type="Proteomes" id="UP000324748"/>
    </source>
</evidence>
<name>A0A5B0LYC6_PUCGR</name>
<protein>
    <recommendedName>
        <fullName evidence="4">Secreted protein</fullName>
    </recommendedName>
</protein>